<comment type="caution">
    <text evidence="2">The sequence shown here is derived from an EMBL/GenBank/DDBJ whole genome shotgun (WGS) entry which is preliminary data.</text>
</comment>
<dbReference type="RefSeq" id="WP_183206089.1">
    <property type="nucleotide sequence ID" value="NZ_JAAAMM010000001.1"/>
</dbReference>
<proteinExistence type="predicted"/>
<evidence type="ECO:0000313" key="2">
    <source>
        <dbReference type="EMBL" id="MBB4001576.1"/>
    </source>
</evidence>
<feature type="region of interest" description="Disordered" evidence="1">
    <location>
        <begin position="43"/>
        <end position="67"/>
    </location>
</feature>
<sequence length="137" mass="15508">MKDEPTASTMAAGLAKLIREVRQLQTEVTKLRADLRGFTGGRKQFPHWRSTPVLPPETGGAYEAKAEKDEPQSAIMLARYEYGENPNLEIPTRTLLAIAKELDGTLRDVRAARLDIKAIADDSDLRNDFKEWQRNQR</sequence>
<protein>
    <submittedName>
        <fullName evidence="2">Uncharacterized protein</fullName>
    </submittedName>
</protein>
<accession>A0A7W6HAL6</accession>
<evidence type="ECO:0000313" key="3">
    <source>
        <dbReference type="Proteomes" id="UP000588647"/>
    </source>
</evidence>
<organism evidence="2 3">
    <name type="scientific">Aurantimonas endophytica</name>
    <dbReference type="NCBI Taxonomy" id="1522175"/>
    <lineage>
        <taxon>Bacteria</taxon>
        <taxon>Pseudomonadati</taxon>
        <taxon>Pseudomonadota</taxon>
        <taxon>Alphaproteobacteria</taxon>
        <taxon>Hyphomicrobiales</taxon>
        <taxon>Aurantimonadaceae</taxon>
        <taxon>Aurantimonas</taxon>
    </lineage>
</organism>
<keyword evidence="3" id="KW-1185">Reference proteome</keyword>
<gene>
    <name evidence="2" type="ORF">GGR03_000623</name>
</gene>
<evidence type="ECO:0000256" key="1">
    <source>
        <dbReference type="SAM" id="MobiDB-lite"/>
    </source>
</evidence>
<dbReference type="Proteomes" id="UP000588647">
    <property type="component" value="Unassembled WGS sequence"/>
</dbReference>
<reference evidence="2 3" key="1">
    <citation type="submission" date="2020-08" db="EMBL/GenBank/DDBJ databases">
        <title>Genomic Encyclopedia of Type Strains, Phase IV (KMG-IV): sequencing the most valuable type-strain genomes for metagenomic binning, comparative biology and taxonomic classification.</title>
        <authorList>
            <person name="Goeker M."/>
        </authorList>
    </citation>
    <scope>NUCLEOTIDE SEQUENCE [LARGE SCALE GENOMIC DNA]</scope>
    <source>
        <strain evidence="2 3">DSM 103570</strain>
    </source>
</reference>
<name>A0A7W6HAL6_9HYPH</name>
<dbReference type="AlphaFoldDB" id="A0A7W6HAL6"/>
<dbReference type="EMBL" id="JACIEM010000001">
    <property type="protein sequence ID" value="MBB4001576.1"/>
    <property type="molecule type" value="Genomic_DNA"/>
</dbReference>